<keyword evidence="1" id="KW-0732">Signal</keyword>
<dbReference type="Gene3D" id="1.10.10.2520">
    <property type="entry name" value="Cell wall hydrolase SleB, domain 1"/>
    <property type="match status" value="1"/>
</dbReference>
<dbReference type="EMBL" id="JANZXA010000013">
    <property type="protein sequence ID" value="MCT2401292.1"/>
    <property type="molecule type" value="Genomic_DNA"/>
</dbReference>
<accession>A0ABT2I9W6</accession>
<organism evidence="3 4">
    <name type="scientific">Novosphingobium mangrovi</name>
    <name type="common">ex Huang et al. 2023</name>
    <dbReference type="NCBI Taxonomy" id="2976432"/>
    <lineage>
        <taxon>Bacteria</taxon>
        <taxon>Pseudomonadati</taxon>
        <taxon>Pseudomonadota</taxon>
        <taxon>Alphaproteobacteria</taxon>
        <taxon>Sphingomonadales</taxon>
        <taxon>Sphingomonadaceae</taxon>
        <taxon>Novosphingobium</taxon>
    </lineage>
</organism>
<feature type="domain" description="Cell wall hydrolase SleB" evidence="2">
    <location>
        <begin position="113"/>
        <end position="215"/>
    </location>
</feature>
<evidence type="ECO:0000259" key="2">
    <source>
        <dbReference type="Pfam" id="PF07486"/>
    </source>
</evidence>
<feature type="chain" id="PRO_5045092081" evidence="1">
    <location>
        <begin position="21"/>
        <end position="216"/>
    </location>
</feature>
<dbReference type="Proteomes" id="UP001165583">
    <property type="component" value="Unassembled WGS sequence"/>
</dbReference>
<evidence type="ECO:0000256" key="1">
    <source>
        <dbReference type="SAM" id="SignalP"/>
    </source>
</evidence>
<sequence>MRTKVQWASAIALAATVSTALLSVQGSGAAASEMNPIKAIQESPVKFVSEPVVQPLAAEEGQGAADNAADAGSAEGLSETRSLAQLVSEQALPETLGEQMRCLAGAVYFEARGETLEGQLAVARVIVNRAASDRFPDSYCGVVYQRSQFSFVRGGAMPSIRKNSRGWHRAVAIARIARDGMWASPAQGALFFHAARVSPNWRLTRVGRVDNHIFYR</sequence>
<proteinExistence type="predicted"/>
<dbReference type="GO" id="GO:0016787">
    <property type="term" value="F:hydrolase activity"/>
    <property type="evidence" value="ECO:0007669"/>
    <property type="project" value="UniProtKB-KW"/>
</dbReference>
<comment type="caution">
    <text evidence="3">The sequence shown here is derived from an EMBL/GenBank/DDBJ whole genome shotgun (WGS) entry which is preliminary data.</text>
</comment>
<name>A0ABT2I9W6_9SPHN</name>
<dbReference type="RefSeq" id="WP_260047311.1">
    <property type="nucleotide sequence ID" value="NZ_JANZXA010000013.1"/>
</dbReference>
<protein>
    <submittedName>
        <fullName evidence="3">Cell wall hydrolase</fullName>
    </submittedName>
</protein>
<evidence type="ECO:0000313" key="3">
    <source>
        <dbReference type="EMBL" id="MCT2401292.1"/>
    </source>
</evidence>
<keyword evidence="3" id="KW-0378">Hydrolase</keyword>
<dbReference type="InterPro" id="IPR011105">
    <property type="entry name" value="Cell_wall_hydrolase_SleB"/>
</dbReference>
<dbReference type="Pfam" id="PF07486">
    <property type="entry name" value="Hydrolase_2"/>
    <property type="match status" value="1"/>
</dbReference>
<feature type="signal peptide" evidence="1">
    <location>
        <begin position="1"/>
        <end position="20"/>
    </location>
</feature>
<reference evidence="3" key="1">
    <citation type="submission" date="2022-09" db="EMBL/GenBank/DDBJ databases">
        <title>Novosphingobium sp. Nov., a polycyclic aromatic hydrocarbon-degrading bacterium isolated form mangrove sediments in HongKong.</title>
        <authorList>
            <person name="Hu Z."/>
        </authorList>
    </citation>
    <scope>NUCLEOTIDE SEQUENCE</scope>
    <source>
        <strain evidence="3">HK4-1</strain>
    </source>
</reference>
<keyword evidence="4" id="KW-1185">Reference proteome</keyword>
<dbReference type="InterPro" id="IPR042047">
    <property type="entry name" value="SleB_dom1"/>
</dbReference>
<gene>
    <name evidence="3" type="ORF">NZK81_17210</name>
</gene>
<evidence type="ECO:0000313" key="4">
    <source>
        <dbReference type="Proteomes" id="UP001165583"/>
    </source>
</evidence>